<keyword evidence="2 4" id="KW-0479">Metal-binding</keyword>
<evidence type="ECO:0000256" key="5">
    <source>
        <dbReference type="SAM" id="SignalP"/>
    </source>
</evidence>
<name>A0A517QYR1_9PLAN</name>
<evidence type="ECO:0000256" key="2">
    <source>
        <dbReference type="ARBA" id="ARBA00022723"/>
    </source>
</evidence>
<dbReference type="InterPro" id="IPR011478">
    <property type="entry name" value="DUF1585"/>
</dbReference>
<dbReference type="Pfam" id="PF07631">
    <property type="entry name" value="PSD4"/>
    <property type="match status" value="1"/>
</dbReference>
<keyword evidence="5" id="KW-0732">Signal</keyword>
<dbReference type="GO" id="GO:0020037">
    <property type="term" value="F:heme binding"/>
    <property type="evidence" value="ECO:0007669"/>
    <property type="project" value="InterPro"/>
</dbReference>
<feature type="domain" description="Cytochrome c" evidence="6">
    <location>
        <begin position="21"/>
        <end position="110"/>
    </location>
</feature>
<dbReference type="RefSeq" id="WP_145362966.1">
    <property type="nucleotide sequence ID" value="NZ_CP036268.1"/>
</dbReference>
<dbReference type="InterPro" id="IPR036909">
    <property type="entry name" value="Cyt_c-like_dom_sf"/>
</dbReference>
<dbReference type="InterPro" id="IPR013043">
    <property type="entry name" value="DUF1595"/>
</dbReference>
<dbReference type="Pfam" id="PF07637">
    <property type="entry name" value="PSD5"/>
    <property type="match status" value="1"/>
</dbReference>
<dbReference type="EMBL" id="CP036268">
    <property type="protein sequence ID" value="QDT36789.1"/>
    <property type="molecule type" value="Genomic_DNA"/>
</dbReference>
<dbReference type="InterPro" id="IPR013036">
    <property type="entry name" value="DUF1587"/>
</dbReference>
<dbReference type="InterPro" id="IPR013042">
    <property type="entry name" value="DUF1592"/>
</dbReference>
<dbReference type="PROSITE" id="PS51007">
    <property type="entry name" value="CYTC"/>
    <property type="match status" value="1"/>
</dbReference>
<accession>A0A517QYR1</accession>
<dbReference type="InterPro" id="IPR009056">
    <property type="entry name" value="Cyt_c-like_dom"/>
</dbReference>
<evidence type="ECO:0000313" key="8">
    <source>
        <dbReference type="Proteomes" id="UP000317318"/>
    </source>
</evidence>
<dbReference type="OrthoDB" id="175242at2"/>
<dbReference type="Gene3D" id="1.10.760.10">
    <property type="entry name" value="Cytochrome c-like domain"/>
    <property type="match status" value="1"/>
</dbReference>
<dbReference type="Pfam" id="PF07626">
    <property type="entry name" value="PSD3"/>
    <property type="match status" value="1"/>
</dbReference>
<evidence type="ECO:0000256" key="1">
    <source>
        <dbReference type="ARBA" id="ARBA00022617"/>
    </source>
</evidence>
<feature type="chain" id="PRO_5022066913" description="Cytochrome c domain-containing protein" evidence="5">
    <location>
        <begin position="26"/>
        <end position="1089"/>
    </location>
</feature>
<evidence type="ECO:0000256" key="3">
    <source>
        <dbReference type="ARBA" id="ARBA00023004"/>
    </source>
</evidence>
<dbReference type="KEGG" id="svp:Pan189_11520"/>
<keyword evidence="1 4" id="KW-0349">Heme</keyword>
<dbReference type="GO" id="GO:0046872">
    <property type="term" value="F:metal ion binding"/>
    <property type="evidence" value="ECO:0007669"/>
    <property type="project" value="UniProtKB-KW"/>
</dbReference>
<dbReference type="Pfam" id="PF13442">
    <property type="entry name" value="Cytochrome_CBB3"/>
    <property type="match status" value="1"/>
</dbReference>
<keyword evidence="8" id="KW-1185">Reference proteome</keyword>
<evidence type="ECO:0000259" key="6">
    <source>
        <dbReference type="PROSITE" id="PS51007"/>
    </source>
</evidence>
<feature type="signal peptide" evidence="5">
    <location>
        <begin position="1"/>
        <end position="25"/>
    </location>
</feature>
<reference evidence="7 8" key="1">
    <citation type="submission" date="2019-02" db="EMBL/GenBank/DDBJ databases">
        <title>Deep-cultivation of Planctomycetes and their phenomic and genomic characterization uncovers novel biology.</title>
        <authorList>
            <person name="Wiegand S."/>
            <person name="Jogler M."/>
            <person name="Boedeker C."/>
            <person name="Pinto D."/>
            <person name="Vollmers J."/>
            <person name="Rivas-Marin E."/>
            <person name="Kohn T."/>
            <person name="Peeters S.H."/>
            <person name="Heuer A."/>
            <person name="Rast P."/>
            <person name="Oberbeckmann S."/>
            <person name="Bunk B."/>
            <person name="Jeske O."/>
            <person name="Meyerdierks A."/>
            <person name="Storesund J.E."/>
            <person name="Kallscheuer N."/>
            <person name="Luecker S."/>
            <person name="Lage O.M."/>
            <person name="Pohl T."/>
            <person name="Merkel B.J."/>
            <person name="Hornburger P."/>
            <person name="Mueller R.-W."/>
            <person name="Bruemmer F."/>
            <person name="Labrenz M."/>
            <person name="Spormann A.M."/>
            <person name="Op den Camp H."/>
            <person name="Overmann J."/>
            <person name="Amann R."/>
            <person name="Jetten M.S.M."/>
            <person name="Mascher T."/>
            <person name="Medema M.H."/>
            <person name="Devos D.P."/>
            <person name="Kaster A.-K."/>
            <person name="Ovreas L."/>
            <person name="Rohde M."/>
            <person name="Galperin M.Y."/>
            <person name="Jogler C."/>
        </authorList>
    </citation>
    <scope>NUCLEOTIDE SEQUENCE [LARGE SCALE GENOMIC DNA]</scope>
    <source>
        <strain evidence="7 8">Pan189</strain>
    </source>
</reference>
<keyword evidence="3 4" id="KW-0408">Iron</keyword>
<gene>
    <name evidence="7" type="ORF">Pan189_11520</name>
</gene>
<evidence type="ECO:0000256" key="4">
    <source>
        <dbReference type="PROSITE-ProRule" id="PRU00433"/>
    </source>
</evidence>
<organism evidence="7 8">
    <name type="scientific">Stratiformator vulcanicus</name>
    <dbReference type="NCBI Taxonomy" id="2527980"/>
    <lineage>
        <taxon>Bacteria</taxon>
        <taxon>Pseudomonadati</taxon>
        <taxon>Planctomycetota</taxon>
        <taxon>Planctomycetia</taxon>
        <taxon>Planctomycetales</taxon>
        <taxon>Planctomycetaceae</taxon>
        <taxon>Stratiformator</taxon>
    </lineage>
</organism>
<dbReference type="InterPro" id="IPR013039">
    <property type="entry name" value="DUF1588"/>
</dbReference>
<dbReference type="AlphaFoldDB" id="A0A517QYR1"/>
<sequence precursor="true">MPIRTAARLLTGFTLLLSAAGVSTAGRPDFYHDFGPFVAKYCVSCHDADEGVLATGVDLESVASERVLRDDESIEAILHQIESGSMPPGKAAQPTDDERTKVVTYLERVIIDVQDLQPDDPGIVVMPRLNHNEYDRVIEQLTGEVIDASKYLPTDPQGGEGFLNVGFEQAVTAGQIEKYLDAANYVLSHAKVTPATGISWEGSPVPALGTPAQLRTYLVNDWTSALRRSDNDIFGYGAGDRRRKWTNADVLFALWKHHHSPNKSGPEDFSKLGPTLDPPIAGPVLANWYEFLGSMDLGDKRYDEFRKEFFGDWYELPPPGGISDKDARKICEEVAEPYTMMENVRTGGDEQEKQVDFFGNRKASVKKGSDIWFTINTGGKPRGTQYAIIKSTEFRFNKSGDLGDRWNKHWPELVSVDGRKFEWGKGIRGVKVGKDEAIVELPVTFKVPVPKGCTAIRANAKLDEKLNPNGRCQPFFSTRPPSKQDLVFKEGENLLGVGFNFKALEDLVEVRKYFGVPGKPVRTNQPYLAFSQFEKFPIRYLDVATWPNVKIEDGKVVSTTRQSRLDEIIGGNPTKPRFLSMNQLRAAAGSDLSKRIDSLELDLEWAAQIPLQELRALLVDNGRPSAVEGDRATEEDFKKMSYAQRRDYEKLLGEVEAFEAKLEGQARPIVAEFAEDAWRREVSSTEVDRLLVAYQAERAIGGSFDAAVKQSLKAVMISPDFLFRPSSIAGGPGANPKPLSDLALANRLAFVLWAAAPDEELLELARAGRLKSDDELKKQVRRMLKDDKSEALATDFAGQWLGYADFDRHTRPNPERFPEYDQALREAMYEEVVRFMHDMFKNDASITNLIDSDYTYANGKLAEFYGLPKVKGDRLQKVNIPQDLKSRRGGLFGMGAVLTRTSTALRTSPVLRGAWLYKTVLGNPMPEPPPDVEMISMDETDDKGRTIAEQLAEHRASQICATCHDKIDPPGVVLEHFDPIGRWRDNYNAGNPVIDESRLQDGREIDGLGGLRQYLESEQDRFYRQFSKKLLAYSLGRNLLITDKTLIQKMVATLKANRGKPARAIEAIILSRQFRYRRDATSKDLAGNN</sequence>
<dbReference type="Pfam" id="PF07627">
    <property type="entry name" value="PSCyt3"/>
    <property type="match status" value="1"/>
</dbReference>
<dbReference type="SUPFAM" id="SSF46626">
    <property type="entry name" value="Cytochrome c"/>
    <property type="match status" value="1"/>
</dbReference>
<dbReference type="Pfam" id="PF07624">
    <property type="entry name" value="PSD2"/>
    <property type="match status" value="1"/>
</dbReference>
<protein>
    <recommendedName>
        <fullName evidence="6">Cytochrome c domain-containing protein</fullName>
    </recommendedName>
</protein>
<dbReference type="GO" id="GO:0009055">
    <property type="term" value="F:electron transfer activity"/>
    <property type="evidence" value="ECO:0007669"/>
    <property type="project" value="InterPro"/>
</dbReference>
<dbReference type="Proteomes" id="UP000317318">
    <property type="component" value="Chromosome"/>
</dbReference>
<proteinExistence type="predicted"/>
<evidence type="ECO:0000313" key="7">
    <source>
        <dbReference type="EMBL" id="QDT36789.1"/>
    </source>
</evidence>